<reference evidence="1 2" key="1">
    <citation type="journal article" date="2019" name="Int. J. Syst. Evol. Microbiol.">
        <title>The Global Catalogue of Microorganisms (GCM) 10K type strain sequencing project: providing services to taxonomists for standard genome sequencing and annotation.</title>
        <authorList>
            <consortium name="The Broad Institute Genomics Platform"/>
            <consortium name="The Broad Institute Genome Sequencing Center for Infectious Disease"/>
            <person name="Wu L."/>
            <person name="Ma J."/>
        </authorList>
    </citation>
    <scope>NUCLEOTIDE SEQUENCE [LARGE SCALE GENOMIC DNA]</scope>
    <source>
        <strain evidence="1 2">JCM 14326</strain>
    </source>
</reference>
<name>A0ABN2NFV2_9MICO</name>
<evidence type="ECO:0000313" key="2">
    <source>
        <dbReference type="Proteomes" id="UP001501094"/>
    </source>
</evidence>
<accession>A0ABN2NFV2</accession>
<dbReference type="RefSeq" id="WP_344103273.1">
    <property type="nucleotide sequence ID" value="NZ_BAAANL010000005.1"/>
</dbReference>
<sequence length="1107" mass="118750">MSIADGRRTVSPRELLDLREESWGKALAHVSLVTEALDRIKPAYRQQALEVLGRVYRRADPRDHRRILRRWPAVHVLGTTGAATDEYASNTFWPFLAKSVGASSHTPGFQQAWGTAFLDNLDTLNLPTFEDSDDAGTRYVGRILMHSGMPTSCLPAFFELISKRRAGIAGLSPDAFVAWAAAQAGRGSLYQVEQPVKRFVQYGGEFAVDVTARVFDLLDAVASGGDGSDVALPGRFAAVAQDLHRTGRVLRAARGSTSSAASAADEQPRLRLDPFGFGVVLRLPSASSVGDRATTWIVDADGTRQRVKANVVPPGLDEAPPTDVPLHHPARLVSASIADHEDLTTTVNVVDDGDPLLTFDENGELRSPAVPLPGGHIWFLFPGTPDSLVVNGTRNVRTESPLPPGWAGWSLLLVDLDGVQSVSLAGTESRRLVRSYASARVEIGDPVTGIRTTLGRPVYAGLPSIRLPEELRAAEWEVSLLGADGLLAARWRSGGGGDPDSIWDRIGRPVVGSFTVQVRGPWGRGTSRALDVVEGLRATSVPAWRRFDAGGLQPAKVLLEAARGVTLARNSLDLSPIERETFVRVGAQDRWLTLVVGPPHMTVSHQATDSSVAPSIRPLQFAQEDLTADPGRLILDVGQTADPQLHFLTPGGVQQVVEPGAGRHGVYQFNLAKLTDTLSVHPHGRLALDAEGRLVVGHIRPRRLCSAIVPAGDGLEFVDSVDVEDLTAIVYATTAPWRAPVSLPVLGGRAELPAELRNAGPLLVVVRVEDPWIPADVPEWPGQGEGRLVEIGGYVRSDETDLTALSAFLADEGPEPDAVADLEAVWTARGLARRITSGSRAEAIGSALDRILRSSPREALLAVTESRAPGEMVPSFIVQSGLAWADLADAHDDEPVVWNLRNAVPATLLAAADGEWSDDEVQAAVTVCGSEVLSLLDDGDAFPKAGLLDQSAVHFDRAPAALRDAMLRQMGLIPKGLLSLDARTAASIAFVERRRDGQLPKVVASSRDLLTECRRFLPLLNDPVAVASVDARIPDDADDGWRVVPAISLTYAFAARHAARGHQMGTTWLNGRRKATWTAVAEVAPELVTVDLILAELLVSSTHRTEP</sequence>
<comment type="caution">
    <text evidence="1">The sequence shown here is derived from an EMBL/GenBank/DDBJ whole genome shotgun (WGS) entry which is preliminary data.</text>
</comment>
<evidence type="ECO:0000313" key="1">
    <source>
        <dbReference type="EMBL" id="GAA1865832.1"/>
    </source>
</evidence>
<dbReference type="Proteomes" id="UP001501094">
    <property type="component" value="Unassembled WGS sequence"/>
</dbReference>
<organism evidence="1 2">
    <name type="scientific">Myceligenerans crystallogenes</name>
    <dbReference type="NCBI Taxonomy" id="316335"/>
    <lineage>
        <taxon>Bacteria</taxon>
        <taxon>Bacillati</taxon>
        <taxon>Actinomycetota</taxon>
        <taxon>Actinomycetes</taxon>
        <taxon>Micrococcales</taxon>
        <taxon>Promicromonosporaceae</taxon>
        <taxon>Myceligenerans</taxon>
    </lineage>
</organism>
<dbReference type="EMBL" id="BAAANL010000005">
    <property type="protein sequence ID" value="GAA1865832.1"/>
    <property type="molecule type" value="Genomic_DNA"/>
</dbReference>
<protein>
    <submittedName>
        <fullName evidence="1">Uncharacterized protein</fullName>
    </submittedName>
</protein>
<keyword evidence="2" id="KW-1185">Reference proteome</keyword>
<proteinExistence type="predicted"/>
<gene>
    <name evidence="1" type="ORF">GCM10009751_24900</name>
</gene>